<proteinExistence type="predicted"/>
<protein>
    <submittedName>
        <fullName evidence="2">Uncharacterized protein</fullName>
    </submittedName>
</protein>
<gene>
    <name evidence="2" type="ORF">BG454_03240</name>
</gene>
<name>A0A2K8KDX4_9RHOB</name>
<sequence length="74" mass="7677">MRVLLGGAGAKPCSVGPRCGDPRLNLWRFMLAKSAQDQIFTLVAAKSPCRGGGPAMRGGALRLDSAPLKARSAP</sequence>
<organism evidence="2 3">
    <name type="scientific">Roseinatronobacter bogoriensis subsp. barguzinensis</name>
    <dbReference type="NCBI Taxonomy" id="441209"/>
    <lineage>
        <taxon>Bacteria</taxon>
        <taxon>Pseudomonadati</taxon>
        <taxon>Pseudomonadota</taxon>
        <taxon>Alphaproteobacteria</taxon>
        <taxon>Rhodobacterales</taxon>
        <taxon>Paracoccaceae</taxon>
        <taxon>Roseinatronobacter</taxon>
    </lineage>
</organism>
<evidence type="ECO:0000313" key="2">
    <source>
        <dbReference type="EMBL" id="ATX64968.1"/>
    </source>
</evidence>
<dbReference type="AlphaFoldDB" id="A0A2K8KDX4"/>
<feature type="region of interest" description="Disordered" evidence="1">
    <location>
        <begin position="55"/>
        <end position="74"/>
    </location>
</feature>
<accession>A0A2K8KDX4</accession>
<dbReference type="EMBL" id="CP024899">
    <property type="protein sequence ID" value="ATX64968.1"/>
    <property type="molecule type" value="Genomic_DNA"/>
</dbReference>
<evidence type="ECO:0000256" key="1">
    <source>
        <dbReference type="SAM" id="MobiDB-lite"/>
    </source>
</evidence>
<evidence type="ECO:0000313" key="3">
    <source>
        <dbReference type="Proteomes" id="UP000228948"/>
    </source>
</evidence>
<dbReference type="Proteomes" id="UP000228948">
    <property type="component" value="Chromosome"/>
</dbReference>
<reference evidence="2 3" key="1">
    <citation type="submission" date="2017-11" db="EMBL/GenBank/DDBJ databases">
        <title>Revised Sequence and Annotation of the Rhodobaca barguzinensis strain alga05 Genome.</title>
        <authorList>
            <person name="Kopejtka K."/>
            <person name="Tomasch J.M."/>
            <person name="Bunk B."/>
            <person name="Koblizek M."/>
        </authorList>
    </citation>
    <scope>NUCLEOTIDE SEQUENCE [LARGE SCALE GENOMIC DNA]</scope>
    <source>
        <strain evidence="3">alga05</strain>
    </source>
</reference>
<keyword evidence="3" id="KW-1185">Reference proteome</keyword>
<dbReference type="KEGG" id="rbg:BG454_03240"/>